<dbReference type="CDD" id="cd02869">
    <property type="entry name" value="PseudoU_synth_RluA_like"/>
    <property type="match status" value="1"/>
</dbReference>
<evidence type="ECO:0000256" key="4">
    <source>
        <dbReference type="PROSITE-ProRule" id="PRU00182"/>
    </source>
</evidence>
<dbReference type="EC" id="5.4.99.-" evidence="5"/>
<dbReference type="eggNOG" id="COG0564">
    <property type="taxonomic scope" value="Bacteria"/>
</dbReference>
<dbReference type="NCBIfam" id="TIGR00005">
    <property type="entry name" value="rluA_subfam"/>
    <property type="match status" value="1"/>
</dbReference>
<dbReference type="SUPFAM" id="SSF55120">
    <property type="entry name" value="Pseudouridine synthase"/>
    <property type="match status" value="1"/>
</dbReference>
<dbReference type="Pfam" id="PF01479">
    <property type="entry name" value="S4"/>
    <property type="match status" value="1"/>
</dbReference>
<keyword evidence="8" id="KW-1185">Reference proteome</keyword>
<dbReference type="InterPro" id="IPR006224">
    <property type="entry name" value="PsdUridine_synth_RluA-like_CS"/>
</dbReference>
<evidence type="ECO:0000259" key="6">
    <source>
        <dbReference type="SMART" id="SM00363"/>
    </source>
</evidence>
<evidence type="ECO:0000256" key="5">
    <source>
        <dbReference type="RuleBase" id="RU362028"/>
    </source>
</evidence>
<organism evidence="7 8">
    <name type="scientific">Fibrisoma limi BUZ 3</name>
    <dbReference type="NCBI Taxonomy" id="1185876"/>
    <lineage>
        <taxon>Bacteria</taxon>
        <taxon>Pseudomonadati</taxon>
        <taxon>Bacteroidota</taxon>
        <taxon>Cytophagia</taxon>
        <taxon>Cytophagales</taxon>
        <taxon>Spirosomataceae</taxon>
        <taxon>Fibrisoma</taxon>
    </lineage>
</organism>
<dbReference type="InterPro" id="IPR050188">
    <property type="entry name" value="RluA_PseudoU_synthase"/>
</dbReference>
<sequence length="304" mass="34214">MPGKPSPRSQRKVLPPAPRMVVKEASELMSFLVAQLPHKNRNNIKTLLRDGQIVVDGQTVTQYNHLLQVGQQVEVRREKGPATNAYKGLTIVFEDEHLIVIDKQEGLLSIATDTQKTNTAYYILSGHVKRQNPAAKVFIVHRLDRDTSGLMVFAKSEQAKKLLQESWQTAVEQRTYLAVTEGVLKQPEGTIRSYLQESKALVIYSSQNPNEGQLAITHYQTLKQTSRYSLVKVDLETGRKNQIRVHMQDLGHPIVGDIKYGARTNPIGRLGLHAWVLSFTHPITGESLRYQTAVPRKFAGLFSE</sequence>
<dbReference type="GO" id="GO:0120159">
    <property type="term" value="F:rRNA pseudouridine synthase activity"/>
    <property type="evidence" value="ECO:0007669"/>
    <property type="project" value="UniProtKB-ARBA"/>
</dbReference>
<dbReference type="PANTHER" id="PTHR21600:SF44">
    <property type="entry name" value="RIBOSOMAL LARGE SUBUNIT PSEUDOURIDINE SYNTHASE D"/>
    <property type="match status" value="1"/>
</dbReference>
<name>I2GNE0_9BACT</name>
<proteinExistence type="inferred from homology"/>
<comment type="caution">
    <text evidence="7">The sequence shown here is derived from an EMBL/GenBank/DDBJ whole genome shotgun (WGS) entry which is preliminary data.</text>
</comment>
<evidence type="ECO:0000256" key="2">
    <source>
        <dbReference type="ARBA" id="ARBA00023235"/>
    </source>
</evidence>
<dbReference type="EMBL" id="CAIT01000009">
    <property type="protein sequence ID" value="CCH55418.1"/>
    <property type="molecule type" value="Genomic_DNA"/>
</dbReference>
<dbReference type="Gene3D" id="3.10.290.10">
    <property type="entry name" value="RNA-binding S4 domain"/>
    <property type="match status" value="1"/>
</dbReference>
<dbReference type="SMART" id="SM00363">
    <property type="entry name" value="S4"/>
    <property type="match status" value="1"/>
</dbReference>
<evidence type="ECO:0000256" key="1">
    <source>
        <dbReference type="ARBA" id="ARBA00010876"/>
    </source>
</evidence>
<dbReference type="AlphaFoldDB" id="I2GNE0"/>
<dbReference type="Gene3D" id="3.30.2350.10">
    <property type="entry name" value="Pseudouridine synthase"/>
    <property type="match status" value="1"/>
</dbReference>
<comment type="catalytic activity">
    <reaction evidence="5">
        <text>a uridine in RNA = a pseudouridine in RNA</text>
        <dbReference type="Rhea" id="RHEA:48348"/>
        <dbReference type="Rhea" id="RHEA-COMP:12068"/>
        <dbReference type="Rhea" id="RHEA-COMP:12069"/>
        <dbReference type="ChEBI" id="CHEBI:65314"/>
        <dbReference type="ChEBI" id="CHEBI:65315"/>
    </reaction>
</comment>
<evidence type="ECO:0000256" key="3">
    <source>
        <dbReference type="PIRSR" id="PIRSR606225-1"/>
    </source>
</evidence>
<dbReference type="InterPro" id="IPR020103">
    <property type="entry name" value="PsdUridine_synth_cat_dom_sf"/>
</dbReference>
<accession>I2GNE0</accession>
<evidence type="ECO:0000313" key="8">
    <source>
        <dbReference type="Proteomes" id="UP000009309"/>
    </source>
</evidence>
<comment type="function">
    <text evidence="5">Responsible for synthesis of pseudouridine from uracil.</text>
</comment>
<gene>
    <name evidence="7" type="primary">rluD</name>
    <name evidence="7" type="ORF">BN8_04675</name>
</gene>
<feature type="active site" evidence="3">
    <location>
        <position position="144"/>
    </location>
</feature>
<dbReference type="InterPro" id="IPR036986">
    <property type="entry name" value="S4_RNA-bd_sf"/>
</dbReference>
<dbReference type="Pfam" id="PF00849">
    <property type="entry name" value="PseudoU_synth_2"/>
    <property type="match status" value="1"/>
</dbReference>
<dbReference type="SUPFAM" id="SSF55174">
    <property type="entry name" value="Alpha-L RNA-binding motif"/>
    <property type="match status" value="1"/>
</dbReference>
<dbReference type="STRING" id="1185876.BN8_04675"/>
<feature type="domain" description="RNA-binding S4" evidence="6">
    <location>
        <begin position="27"/>
        <end position="87"/>
    </location>
</feature>
<reference evidence="7 8" key="1">
    <citation type="journal article" date="2012" name="J. Bacteriol.">
        <title>Genome Sequence of the Filamentous Bacterium Fibrisoma limi BUZ 3T.</title>
        <authorList>
            <person name="Filippini M."/>
            <person name="Qi W."/>
            <person name="Jaenicke S."/>
            <person name="Goesmann A."/>
            <person name="Smits T.H."/>
            <person name="Bagheri H.C."/>
        </authorList>
    </citation>
    <scope>NUCLEOTIDE SEQUENCE [LARGE SCALE GENOMIC DNA]</scope>
    <source>
        <strain evidence="8">BUZ 3T</strain>
    </source>
</reference>
<evidence type="ECO:0000313" key="7">
    <source>
        <dbReference type="EMBL" id="CCH55418.1"/>
    </source>
</evidence>
<dbReference type="GO" id="GO:0003723">
    <property type="term" value="F:RNA binding"/>
    <property type="evidence" value="ECO:0007669"/>
    <property type="project" value="UniProtKB-KW"/>
</dbReference>
<dbReference type="PROSITE" id="PS01129">
    <property type="entry name" value="PSI_RLU"/>
    <property type="match status" value="1"/>
</dbReference>
<comment type="similarity">
    <text evidence="1 5">Belongs to the pseudouridine synthase RluA family.</text>
</comment>
<dbReference type="Proteomes" id="UP000009309">
    <property type="component" value="Unassembled WGS sequence"/>
</dbReference>
<dbReference type="InterPro" id="IPR006145">
    <property type="entry name" value="PsdUridine_synth_RsuA/RluA"/>
</dbReference>
<dbReference type="PANTHER" id="PTHR21600">
    <property type="entry name" value="MITOCHONDRIAL RNA PSEUDOURIDINE SYNTHASE"/>
    <property type="match status" value="1"/>
</dbReference>
<dbReference type="InterPro" id="IPR006225">
    <property type="entry name" value="PsdUridine_synth_RluC/D"/>
</dbReference>
<dbReference type="RefSeq" id="WP_009283986.1">
    <property type="nucleotide sequence ID" value="NZ_CAIT01000009.1"/>
</dbReference>
<keyword evidence="4" id="KW-0694">RNA-binding</keyword>
<protein>
    <recommendedName>
        <fullName evidence="5">Pseudouridine synthase</fullName>
        <ecNumber evidence="5">5.4.99.-</ecNumber>
    </recommendedName>
</protein>
<dbReference type="GO" id="GO:0000455">
    <property type="term" value="P:enzyme-directed rRNA pseudouridine synthesis"/>
    <property type="evidence" value="ECO:0007669"/>
    <property type="project" value="UniProtKB-ARBA"/>
</dbReference>
<dbReference type="InterPro" id="IPR002942">
    <property type="entry name" value="S4_RNA-bd"/>
</dbReference>
<dbReference type="PROSITE" id="PS50889">
    <property type="entry name" value="S4"/>
    <property type="match status" value="1"/>
</dbReference>
<keyword evidence="2 5" id="KW-0413">Isomerase</keyword>
<dbReference type="OrthoDB" id="9807829at2"/>